<feature type="transmembrane region" description="Helical" evidence="5">
    <location>
        <begin position="354"/>
        <end position="374"/>
    </location>
</feature>
<gene>
    <name evidence="7" type="ORF">DLM77_10755</name>
</gene>
<evidence type="ECO:0000256" key="1">
    <source>
        <dbReference type="ARBA" id="ARBA00004141"/>
    </source>
</evidence>
<dbReference type="InterPro" id="IPR007016">
    <property type="entry name" value="O-antigen_ligase-rel_domated"/>
</dbReference>
<accession>A0ABX9M5U0</accession>
<reference evidence="8" key="1">
    <citation type="submission" date="2018-05" db="EMBL/GenBank/DDBJ databases">
        <title>Leptospira yasudae sp. nov. and Leptospira stimsonii sp. nov., two pathogenic species of the genus Leptospira isolated from environmental sources.</title>
        <authorList>
            <person name="Casanovas-Massana A."/>
            <person name="Hamond C."/>
            <person name="Santos L.A."/>
            <person name="Hacker K.P."/>
            <person name="Balassiano I."/>
            <person name="Medeiros M.A."/>
            <person name="Reis M.G."/>
            <person name="Ko A.I."/>
            <person name="Wunder E.A."/>
        </authorList>
    </citation>
    <scope>NUCLEOTIDE SEQUENCE [LARGE SCALE GENOMIC DNA]</scope>
    <source>
        <strain evidence="8">B21</strain>
    </source>
</reference>
<evidence type="ECO:0000259" key="6">
    <source>
        <dbReference type="Pfam" id="PF04932"/>
    </source>
</evidence>
<feature type="transmembrane region" description="Helical" evidence="5">
    <location>
        <begin position="467"/>
        <end position="484"/>
    </location>
</feature>
<feature type="transmembrane region" description="Helical" evidence="5">
    <location>
        <begin position="544"/>
        <end position="562"/>
    </location>
</feature>
<feature type="transmembrane region" description="Helical" evidence="5">
    <location>
        <begin position="21"/>
        <end position="40"/>
    </location>
</feature>
<keyword evidence="3 5" id="KW-1133">Transmembrane helix</keyword>
<dbReference type="PANTHER" id="PTHR37422">
    <property type="entry name" value="TEICHURONIC ACID BIOSYNTHESIS PROTEIN TUAE"/>
    <property type="match status" value="1"/>
</dbReference>
<keyword evidence="2 5" id="KW-0812">Transmembrane</keyword>
<feature type="transmembrane region" description="Helical" evidence="5">
    <location>
        <begin position="300"/>
        <end position="317"/>
    </location>
</feature>
<comment type="subcellular location">
    <subcellularLocation>
        <location evidence="1">Membrane</location>
        <topology evidence="1">Multi-pass membrane protein</topology>
    </subcellularLocation>
</comment>
<dbReference type="EMBL" id="QHCR01000004">
    <property type="protein sequence ID" value="RHX80306.1"/>
    <property type="molecule type" value="Genomic_DNA"/>
</dbReference>
<sequence>MKNRILHRILDANEGGNIRSSLWVFVSILILLPLLSFYPWKFRIGFAVLFILFAVLDSFVPRIATLVLAASGVFFGNHPGGRFLELQDCLWIVWSLRGIVENRLHGNRILQNEFWKRPLGILLLLFFGAAFSSLLANPDLLLDLRFYHKGWFWFLHSTELEPSYPWKLLFLGILFVFGLLSRAELAAQSTDRTKPNSVFLDYAAGISFGVLIAVFAGWMEYFFPFAKSTLDVYHRWLDGYKLVALPHSLIPSLERYLPESAIQSLYWNRSWFAIHLVASLPFLFYRLFSDAADRIRKLTVPFWIAFVCVLAVTFFWIGARGGVLSFLAFLGMSGFAFAFFRLGKKQTIISVFSAFFPFLFVIAGIAFPFVVIATNAGTGDVERLSHFLAGTKLFFAKPLFGGGFESFGWYNECCLNLAGRQSPYHTTHNQFLQILSGIGVFGAAVYAALWGFLFYEFFAWKRRGRSFAGTSLMFGSVFAVFVYSFFQEWFYLRAVYFQWIALFVLFSSSREEGQKSFVEKKAERIKLALSQTVCSIRNFECNKIHVFILGGSLLLLGSWVLFPTTLYRSGIYFPPGNPDPYEALILEGKGELVLVSKPDIYEVSPARGFGIVDLSFYTEGAEFLPYKQHKQEEPRDERSLRTIEGKNILKTECTSRDVPGPLRTLIFWNKEAIDPEPRKLCARFRIQKSLL</sequence>
<evidence type="ECO:0000256" key="2">
    <source>
        <dbReference type="ARBA" id="ARBA00022692"/>
    </source>
</evidence>
<dbReference type="Proteomes" id="UP000285569">
    <property type="component" value="Unassembled WGS sequence"/>
</dbReference>
<feature type="transmembrane region" description="Helical" evidence="5">
    <location>
        <begin position="323"/>
        <end position="342"/>
    </location>
</feature>
<feature type="transmembrane region" description="Helical" evidence="5">
    <location>
        <begin position="431"/>
        <end position="455"/>
    </location>
</feature>
<feature type="transmembrane region" description="Helical" evidence="5">
    <location>
        <begin position="168"/>
        <end position="187"/>
    </location>
</feature>
<feature type="domain" description="O-antigen ligase-related" evidence="6">
    <location>
        <begin position="307"/>
        <end position="446"/>
    </location>
</feature>
<feature type="transmembrane region" description="Helical" evidence="5">
    <location>
        <begin position="270"/>
        <end position="288"/>
    </location>
</feature>
<dbReference type="InterPro" id="IPR051533">
    <property type="entry name" value="WaaL-like"/>
</dbReference>
<reference evidence="7 8" key="2">
    <citation type="journal article" date="2020" name="Int. J. Syst. Evol. Microbiol.">
        <title>Leptospira yasudae sp. nov. and Leptospira stimsonii sp. nov., two new species of the pathogenic group isolated from environmental sources.</title>
        <authorList>
            <person name="Casanovas-Massana A."/>
            <person name="Hamond C."/>
            <person name="Santos L.A."/>
            <person name="de Oliveira D."/>
            <person name="Hacker K.P."/>
            <person name="Balassiano I."/>
            <person name="Costa F."/>
            <person name="Medeiros M.A."/>
            <person name="Reis M.G."/>
            <person name="Ko A.I."/>
            <person name="Wunder E.A."/>
        </authorList>
    </citation>
    <scope>NUCLEOTIDE SEQUENCE [LARGE SCALE GENOMIC DNA]</scope>
    <source>
        <strain evidence="7 8">B21</strain>
    </source>
</reference>
<evidence type="ECO:0000256" key="4">
    <source>
        <dbReference type="ARBA" id="ARBA00023136"/>
    </source>
</evidence>
<keyword evidence="4 5" id="KW-0472">Membrane</keyword>
<evidence type="ECO:0000313" key="7">
    <source>
        <dbReference type="EMBL" id="RHX80306.1"/>
    </source>
</evidence>
<keyword evidence="8" id="KW-1185">Reference proteome</keyword>
<dbReference type="GO" id="GO:0016874">
    <property type="term" value="F:ligase activity"/>
    <property type="evidence" value="ECO:0007669"/>
    <property type="project" value="UniProtKB-KW"/>
</dbReference>
<feature type="transmembrane region" description="Helical" evidence="5">
    <location>
        <begin position="490"/>
        <end position="507"/>
    </location>
</feature>
<dbReference type="PANTHER" id="PTHR37422:SF13">
    <property type="entry name" value="LIPOPOLYSACCHARIDE BIOSYNTHESIS PROTEIN PA4999-RELATED"/>
    <property type="match status" value="1"/>
</dbReference>
<proteinExistence type="predicted"/>
<protein>
    <submittedName>
        <fullName evidence="7">Ligase</fullName>
    </submittedName>
</protein>
<organism evidence="7 8">
    <name type="scientific">Leptospira yasudae</name>
    <dbReference type="NCBI Taxonomy" id="2202201"/>
    <lineage>
        <taxon>Bacteria</taxon>
        <taxon>Pseudomonadati</taxon>
        <taxon>Spirochaetota</taxon>
        <taxon>Spirochaetia</taxon>
        <taxon>Leptospirales</taxon>
        <taxon>Leptospiraceae</taxon>
        <taxon>Leptospira</taxon>
    </lineage>
</organism>
<name>A0ABX9M5U0_9LEPT</name>
<dbReference type="RefSeq" id="WP_118956029.1">
    <property type="nucleotide sequence ID" value="NZ_QHCR01000004.1"/>
</dbReference>
<keyword evidence="7" id="KW-0436">Ligase</keyword>
<evidence type="ECO:0000256" key="3">
    <source>
        <dbReference type="ARBA" id="ARBA00022989"/>
    </source>
</evidence>
<evidence type="ECO:0000313" key="8">
    <source>
        <dbReference type="Proteomes" id="UP000285569"/>
    </source>
</evidence>
<evidence type="ECO:0000256" key="5">
    <source>
        <dbReference type="SAM" id="Phobius"/>
    </source>
</evidence>
<feature type="transmembrane region" description="Helical" evidence="5">
    <location>
        <begin position="118"/>
        <end position="136"/>
    </location>
</feature>
<comment type="caution">
    <text evidence="7">The sequence shown here is derived from an EMBL/GenBank/DDBJ whole genome shotgun (WGS) entry which is preliminary data.</text>
</comment>
<feature type="transmembrane region" description="Helical" evidence="5">
    <location>
        <begin position="199"/>
        <end position="219"/>
    </location>
</feature>
<dbReference type="Pfam" id="PF04932">
    <property type="entry name" value="Wzy_C"/>
    <property type="match status" value="1"/>
</dbReference>
<feature type="transmembrane region" description="Helical" evidence="5">
    <location>
        <begin position="46"/>
        <end position="75"/>
    </location>
</feature>